<proteinExistence type="predicted"/>
<feature type="signal peptide" evidence="1">
    <location>
        <begin position="1"/>
        <end position="15"/>
    </location>
</feature>
<evidence type="ECO:0000313" key="2">
    <source>
        <dbReference type="EMBL" id="OGL99485.1"/>
    </source>
</evidence>
<evidence type="ECO:0000313" key="3">
    <source>
        <dbReference type="Proteomes" id="UP000176501"/>
    </source>
</evidence>
<dbReference type="EMBL" id="MGFE01000003">
    <property type="protein sequence ID" value="OGL99485.1"/>
    <property type="molecule type" value="Genomic_DNA"/>
</dbReference>
<gene>
    <name evidence="2" type="ORF">A2304_04165</name>
</gene>
<evidence type="ECO:0000256" key="1">
    <source>
        <dbReference type="SAM" id="SignalP"/>
    </source>
</evidence>
<comment type="caution">
    <text evidence="2">The sequence shown here is derived from an EMBL/GenBank/DDBJ whole genome shotgun (WGS) entry which is preliminary data.</text>
</comment>
<protein>
    <submittedName>
        <fullName evidence="2">Uncharacterized protein</fullName>
    </submittedName>
</protein>
<reference evidence="2 3" key="1">
    <citation type="journal article" date="2016" name="Nat. Commun.">
        <title>Thousands of microbial genomes shed light on interconnected biogeochemical processes in an aquifer system.</title>
        <authorList>
            <person name="Anantharaman K."/>
            <person name="Brown C.T."/>
            <person name="Hug L.A."/>
            <person name="Sharon I."/>
            <person name="Castelle C.J."/>
            <person name="Probst A.J."/>
            <person name="Thomas B.C."/>
            <person name="Singh A."/>
            <person name="Wilkins M.J."/>
            <person name="Karaoz U."/>
            <person name="Brodie E.L."/>
            <person name="Williams K.H."/>
            <person name="Hubbard S.S."/>
            <person name="Banfield J.F."/>
        </authorList>
    </citation>
    <scope>NUCLEOTIDE SEQUENCE [LARGE SCALE GENOMIC DNA]</scope>
</reference>
<name>A0A1F7W9I1_9BACT</name>
<accession>A0A1F7W9I1</accession>
<feature type="chain" id="PRO_5013131130" evidence="1">
    <location>
        <begin position="16"/>
        <end position="271"/>
    </location>
</feature>
<keyword evidence="1" id="KW-0732">Signal</keyword>
<sequence>MMPFLILLAAATAHAACEAPTDVVALSAYVPSAQLAMGSLDADGFSSAVEGARSALPCLAQPLTPIDAAGYHGLEALAAFAEADTDAAMRSFASAIAATPDYRLPTVIAPPGGDVDTLLRQARELSAGESQALPPYDGIVMVDGARALVRPTGRPCVLQLVGPRGDVRATYYLFGSEPTPRYDPPPTLATRLLPELRQRPSAPFAVAAGTTAIAAGGLYWLGGTAHARYVDPSTPYDDLPGLKAEANAALGGSVALGITAAMLTTLTFLEW</sequence>
<organism evidence="2 3">
    <name type="scientific">Candidatus Uhrbacteria bacterium RIFOXYB2_FULL_57_15</name>
    <dbReference type="NCBI Taxonomy" id="1802422"/>
    <lineage>
        <taxon>Bacteria</taxon>
        <taxon>Candidatus Uhriibacteriota</taxon>
    </lineage>
</organism>
<dbReference type="AlphaFoldDB" id="A0A1F7W9I1"/>
<dbReference type="Proteomes" id="UP000176501">
    <property type="component" value="Unassembled WGS sequence"/>
</dbReference>